<feature type="region of interest" description="Disordered" evidence="1">
    <location>
        <begin position="109"/>
        <end position="176"/>
    </location>
</feature>
<proteinExistence type="predicted"/>
<dbReference type="EMBL" id="JAHCVI010000002">
    <property type="protein sequence ID" value="KAG7288938.1"/>
    <property type="molecule type" value="Genomic_DNA"/>
</dbReference>
<dbReference type="AlphaFoldDB" id="A0AAD4F151"/>
<dbReference type="Proteomes" id="UP001197093">
    <property type="component" value="Unassembled WGS sequence"/>
</dbReference>
<gene>
    <name evidence="2" type="ORF">NEMBOFW57_005298</name>
</gene>
<evidence type="ECO:0000313" key="3">
    <source>
        <dbReference type="Proteomes" id="UP001197093"/>
    </source>
</evidence>
<feature type="compositionally biased region" description="Basic and acidic residues" evidence="1">
    <location>
        <begin position="109"/>
        <end position="118"/>
    </location>
</feature>
<evidence type="ECO:0000256" key="1">
    <source>
        <dbReference type="SAM" id="MobiDB-lite"/>
    </source>
</evidence>
<keyword evidence="3" id="KW-1185">Reference proteome</keyword>
<feature type="compositionally biased region" description="Acidic residues" evidence="1">
    <location>
        <begin position="119"/>
        <end position="144"/>
    </location>
</feature>
<organism evidence="2 3">
    <name type="scientific">Staphylotrichum longicolle</name>
    <dbReference type="NCBI Taxonomy" id="669026"/>
    <lineage>
        <taxon>Eukaryota</taxon>
        <taxon>Fungi</taxon>
        <taxon>Dikarya</taxon>
        <taxon>Ascomycota</taxon>
        <taxon>Pezizomycotina</taxon>
        <taxon>Sordariomycetes</taxon>
        <taxon>Sordariomycetidae</taxon>
        <taxon>Sordariales</taxon>
        <taxon>Chaetomiaceae</taxon>
        <taxon>Staphylotrichum</taxon>
    </lineage>
</organism>
<sequence>MGGKFWGKEEERVFWLELVPHSPKRLGDDIEKNKEQTWDWVAEQMYAHMGVNRRREYTHLCVNVDGLSVEHYFQNTCLGRRSPNIGNLADKYRAHELAMKKYREEMAALQAEEKAAKEGEEDAEEDSESTEEDSESTEEEESDDESIKQESSEDEAGDSDSEASVKTESVKGKGTKNAPIELDCQYTTIPPYHDHAPVPRFTVPPAPPRFAPPGPVPRPQDHFHQFLANHDRFENAGLEEDGLFVTQSSAPWMDSVAPRAHGYYHRTAPGYGPSSSTQFFW</sequence>
<evidence type="ECO:0000313" key="2">
    <source>
        <dbReference type="EMBL" id="KAG7288938.1"/>
    </source>
</evidence>
<accession>A0AAD4F151</accession>
<reference evidence="2" key="1">
    <citation type="submission" date="2023-02" db="EMBL/GenBank/DDBJ databases">
        <authorList>
            <person name="Palmer J.M."/>
        </authorList>
    </citation>
    <scope>NUCLEOTIDE SEQUENCE</scope>
    <source>
        <strain evidence="2">FW57</strain>
    </source>
</reference>
<comment type="caution">
    <text evidence="2">The sequence shown here is derived from an EMBL/GenBank/DDBJ whole genome shotgun (WGS) entry which is preliminary data.</text>
</comment>
<protein>
    <submittedName>
        <fullName evidence="2">Uncharacterized protein</fullName>
    </submittedName>
</protein>
<name>A0AAD4F151_9PEZI</name>
<feature type="compositionally biased region" description="Acidic residues" evidence="1">
    <location>
        <begin position="152"/>
        <end position="161"/>
    </location>
</feature>